<accession>A0A4Y2BIE9</accession>
<organism evidence="1 2">
    <name type="scientific">Araneus ventricosus</name>
    <name type="common">Orbweaver spider</name>
    <name type="synonym">Epeira ventricosa</name>
    <dbReference type="NCBI Taxonomy" id="182803"/>
    <lineage>
        <taxon>Eukaryota</taxon>
        <taxon>Metazoa</taxon>
        <taxon>Ecdysozoa</taxon>
        <taxon>Arthropoda</taxon>
        <taxon>Chelicerata</taxon>
        <taxon>Arachnida</taxon>
        <taxon>Araneae</taxon>
        <taxon>Araneomorphae</taxon>
        <taxon>Entelegynae</taxon>
        <taxon>Araneoidea</taxon>
        <taxon>Araneidae</taxon>
        <taxon>Araneus</taxon>
    </lineage>
</organism>
<evidence type="ECO:0000313" key="2">
    <source>
        <dbReference type="Proteomes" id="UP000499080"/>
    </source>
</evidence>
<reference evidence="1 2" key="1">
    <citation type="journal article" date="2019" name="Sci. Rep.">
        <title>Orb-weaving spider Araneus ventricosus genome elucidates the spidroin gene catalogue.</title>
        <authorList>
            <person name="Kono N."/>
            <person name="Nakamura H."/>
            <person name="Ohtoshi R."/>
            <person name="Moran D.A.P."/>
            <person name="Shinohara A."/>
            <person name="Yoshida Y."/>
            <person name="Fujiwara M."/>
            <person name="Mori M."/>
            <person name="Tomita M."/>
            <person name="Arakawa K."/>
        </authorList>
    </citation>
    <scope>NUCLEOTIDE SEQUENCE [LARGE SCALE GENOMIC DNA]</scope>
</reference>
<dbReference type="Proteomes" id="UP000499080">
    <property type="component" value="Unassembled WGS sequence"/>
</dbReference>
<comment type="caution">
    <text evidence="1">The sequence shown here is derived from an EMBL/GenBank/DDBJ whole genome shotgun (WGS) entry which is preliminary data.</text>
</comment>
<protein>
    <submittedName>
        <fullName evidence="1">Uncharacterized protein</fullName>
    </submittedName>
</protein>
<evidence type="ECO:0000313" key="1">
    <source>
        <dbReference type="EMBL" id="GBL91497.1"/>
    </source>
</evidence>
<gene>
    <name evidence="1" type="ORF">AVEN_136966_1</name>
</gene>
<proteinExistence type="predicted"/>
<dbReference type="EMBL" id="BGPR01000079">
    <property type="protein sequence ID" value="GBL91497.1"/>
    <property type="molecule type" value="Genomic_DNA"/>
</dbReference>
<keyword evidence="2" id="KW-1185">Reference proteome</keyword>
<sequence length="143" mass="16587">MAVNSSHIKGGESSQTVSVHPFIQALPRDLSIQAPWERRDWSEFHRPQSTKEDMNTTTKLLDDTLDEIFEETDSEDYNENESEMKSLKLKNTMPVLGRNSYFQLWSDDERYTCDGPLCPSSHTARAKRRLILYGFNVPQVFKQ</sequence>
<name>A0A4Y2BIE9_ARAVE</name>
<dbReference type="AlphaFoldDB" id="A0A4Y2BIE9"/>